<dbReference type="SUPFAM" id="SSF51735">
    <property type="entry name" value="NAD(P)-binding Rossmann-fold domains"/>
    <property type="match status" value="1"/>
</dbReference>
<dbReference type="RefSeq" id="WP_338063214.1">
    <property type="nucleotide sequence ID" value="NZ_RCNR01000003.1"/>
</dbReference>
<dbReference type="PANTHER" id="PTHR43026:SF1">
    <property type="entry name" value="2-HYDROXYACID DEHYDROGENASE HOMOLOG 1-RELATED"/>
    <property type="match status" value="1"/>
</dbReference>
<evidence type="ECO:0000256" key="2">
    <source>
        <dbReference type="ARBA" id="ARBA00023002"/>
    </source>
</evidence>
<gene>
    <name evidence="7" type="ORF">D9O36_01930</name>
</gene>
<dbReference type="InterPro" id="IPR029753">
    <property type="entry name" value="D-isomer_DH_CS"/>
</dbReference>
<dbReference type="SUPFAM" id="SSF52283">
    <property type="entry name" value="Formate/glycerate dehydrogenase catalytic domain-like"/>
    <property type="match status" value="1"/>
</dbReference>
<evidence type="ECO:0000313" key="7">
    <source>
        <dbReference type="EMBL" id="MUH34587.1"/>
    </source>
</evidence>
<organism evidence="7 8">
    <name type="scientific">Zobellia amurskyensis</name>
    <dbReference type="NCBI Taxonomy" id="248905"/>
    <lineage>
        <taxon>Bacteria</taxon>
        <taxon>Pseudomonadati</taxon>
        <taxon>Bacteroidota</taxon>
        <taxon>Flavobacteriia</taxon>
        <taxon>Flavobacteriales</taxon>
        <taxon>Flavobacteriaceae</taxon>
        <taxon>Zobellia</taxon>
    </lineage>
</organism>
<evidence type="ECO:0000313" key="8">
    <source>
        <dbReference type="Proteomes" id="UP000540519"/>
    </source>
</evidence>
<keyword evidence="8" id="KW-1185">Reference proteome</keyword>
<proteinExistence type="inferred from homology"/>
<feature type="domain" description="D-isomer specific 2-hydroxyacid dehydrogenase catalytic" evidence="5">
    <location>
        <begin position="2"/>
        <end position="280"/>
    </location>
</feature>
<evidence type="ECO:0000259" key="5">
    <source>
        <dbReference type="Pfam" id="PF00389"/>
    </source>
</evidence>
<dbReference type="Pfam" id="PF02826">
    <property type="entry name" value="2-Hacid_dh_C"/>
    <property type="match status" value="1"/>
</dbReference>
<evidence type="ECO:0000256" key="3">
    <source>
        <dbReference type="ARBA" id="ARBA00023027"/>
    </source>
</evidence>
<evidence type="ECO:0000259" key="6">
    <source>
        <dbReference type="Pfam" id="PF02826"/>
    </source>
</evidence>
<dbReference type="GO" id="GO:0008720">
    <property type="term" value="F:D-lactate dehydrogenase (NAD+) activity"/>
    <property type="evidence" value="ECO:0007669"/>
    <property type="project" value="TreeGrafter"/>
</dbReference>
<dbReference type="Gene3D" id="3.40.50.720">
    <property type="entry name" value="NAD(P)-binding Rossmann-like Domain"/>
    <property type="match status" value="2"/>
</dbReference>
<reference evidence="7 8" key="1">
    <citation type="journal article" date="2019" name="Mar. Drugs">
        <title>Comparative Genomics and CAZyme Genome Repertoires of Marine Zobellia amurskyensis KMM 3526(T) and Zobellia laminariae KMM 3676(T).</title>
        <authorList>
            <person name="Chernysheva N."/>
            <person name="Bystritskaya E."/>
            <person name="Stenkova A."/>
            <person name="Golovkin I."/>
            <person name="Nedashkovskaya O."/>
            <person name="Isaeva M."/>
        </authorList>
    </citation>
    <scope>NUCLEOTIDE SEQUENCE [LARGE SCALE GENOMIC DNA]</scope>
    <source>
        <strain evidence="7 8">KMM 3526</strain>
    </source>
</reference>
<evidence type="ECO:0000256" key="1">
    <source>
        <dbReference type="ARBA" id="ARBA00005854"/>
    </source>
</evidence>
<evidence type="ECO:0000256" key="4">
    <source>
        <dbReference type="RuleBase" id="RU003719"/>
    </source>
</evidence>
<dbReference type="Proteomes" id="UP000540519">
    <property type="component" value="Unassembled WGS sequence"/>
</dbReference>
<dbReference type="AlphaFoldDB" id="A0A7X2ZQL2"/>
<dbReference type="InterPro" id="IPR058205">
    <property type="entry name" value="D-LDH-like"/>
</dbReference>
<comment type="caution">
    <text evidence="7">The sequence shown here is derived from an EMBL/GenBank/DDBJ whole genome shotgun (WGS) entry which is preliminary data.</text>
</comment>
<keyword evidence="3" id="KW-0520">NAD</keyword>
<feature type="domain" description="D-isomer specific 2-hydroxyacid dehydrogenase NAD-binding" evidence="6">
    <location>
        <begin position="61"/>
        <end position="249"/>
    </location>
</feature>
<accession>A0A7X2ZQL2</accession>
<dbReference type="EMBL" id="RCNR01000003">
    <property type="protein sequence ID" value="MUH34587.1"/>
    <property type="molecule type" value="Genomic_DNA"/>
</dbReference>
<protein>
    <submittedName>
        <fullName evidence="7">2-hydroxyacid dehydrogenase</fullName>
    </submittedName>
</protein>
<comment type="similarity">
    <text evidence="1 4">Belongs to the D-isomer specific 2-hydroxyacid dehydrogenase family.</text>
</comment>
<dbReference type="PANTHER" id="PTHR43026">
    <property type="entry name" value="2-HYDROXYACID DEHYDROGENASE HOMOLOG 1-RELATED"/>
    <property type="match status" value="1"/>
</dbReference>
<dbReference type="InterPro" id="IPR036291">
    <property type="entry name" value="NAD(P)-bd_dom_sf"/>
</dbReference>
<dbReference type="GO" id="GO:0051287">
    <property type="term" value="F:NAD binding"/>
    <property type="evidence" value="ECO:0007669"/>
    <property type="project" value="InterPro"/>
</dbReference>
<dbReference type="InterPro" id="IPR006139">
    <property type="entry name" value="D-isomer_2_OHA_DH_cat_dom"/>
</dbReference>
<dbReference type="PROSITE" id="PS00671">
    <property type="entry name" value="D_2_HYDROXYACID_DH_3"/>
    <property type="match status" value="1"/>
</dbReference>
<dbReference type="InterPro" id="IPR006140">
    <property type="entry name" value="D-isomer_DH_NAD-bd"/>
</dbReference>
<dbReference type="Pfam" id="PF00389">
    <property type="entry name" value="2-Hacid_dh"/>
    <property type="match status" value="1"/>
</dbReference>
<sequence>MFSSDNANRDVLKKLVEMGVGLIATRSAGTDHIDIQAAAEFDIYIANVPKYSPNAIAEHCIALTLALYRKLKPSFERVGNYNFSLEGQIGMEIKSKTVGICGTGDIGEVLANLFHGFGAHILLYDSKRNSNLINKSWAKYATKESILEKCDIISLNLPLNNETEEFISFQELETMKNSAILINTGRGKLVNTGHIYNAMREKKISGFAMDVYENEKGIFHKDFSKSNEKDHLLESLIELDHVIVTAHQAFLTDTALQNIMKTTFRNIQDFADGNSVENLVFFNMQ</sequence>
<name>A0A7X2ZQL2_9FLAO</name>
<dbReference type="PROSITE" id="PS00670">
    <property type="entry name" value="D_2_HYDROXYACID_DH_2"/>
    <property type="match status" value="1"/>
</dbReference>
<keyword evidence="2 4" id="KW-0560">Oxidoreductase</keyword>